<feature type="DNA-binding region" description="H-T-H motif" evidence="4">
    <location>
        <begin position="31"/>
        <end position="50"/>
    </location>
</feature>
<evidence type="ECO:0000313" key="7">
    <source>
        <dbReference type="Proteomes" id="UP000027318"/>
    </source>
</evidence>
<gene>
    <name evidence="6" type="ORF">ADINL_2417</name>
</gene>
<dbReference type="PATRIC" id="fig|267850.7.peg.2385"/>
<dbReference type="PANTHER" id="PTHR47506">
    <property type="entry name" value="TRANSCRIPTIONAL REGULATORY PROTEIN"/>
    <property type="match status" value="1"/>
</dbReference>
<keyword evidence="3" id="KW-0804">Transcription</keyword>
<dbReference type="Pfam" id="PF00440">
    <property type="entry name" value="TetR_N"/>
    <property type="match status" value="1"/>
</dbReference>
<name>A0A063XYS4_9GAMM</name>
<keyword evidence="2 4" id="KW-0238">DNA-binding</keyword>
<dbReference type="GO" id="GO:0003677">
    <property type="term" value="F:DNA binding"/>
    <property type="evidence" value="ECO:0007669"/>
    <property type="project" value="UniProtKB-UniRule"/>
</dbReference>
<dbReference type="AlphaFoldDB" id="A0A063XYS4"/>
<protein>
    <submittedName>
        <fullName evidence="6">Transcriptional regulator, TetR family</fullName>
    </submittedName>
</protein>
<dbReference type="PANTHER" id="PTHR47506:SF6">
    <property type="entry name" value="HTH-TYPE TRANSCRIPTIONAL REPRESSOR NEMR"/>
    <property type="match status" value="1"/>
</dbReference>
<dbReference type="InterPro" id="IPR036271">
    <property type="entry name" value="Tet_transcr_reg_TetR-rel_C_sf"/>
</dbReference>
<comment type="caution">
    <text evidence="6">The sequence shown here is derived from an EMBL/GenBank/DDBJ whole genome shotgun (WGS) entry which is preliminary data.</text>
</comment>
<dbReference type="Pfam" id="PF16925">
    <property type="entry name" value="TetR_C_13"/>
    <property type="match status" value="1"/>
</dbReference>
<organism evidence="6 7">
    <name type="scientific">Nitrincola lacisaponensis</name>
    <dbReference type="NCBI Taxonomy" id="267850"/>
    <lineage>
        <taxon>Bacteria</taxon>
        <taxon>Pseudomonadati</taxon>
        <taxon>Pseudomonadota</taxon>
        <taxon>Gammaproteobacteria</taxon>
        <taxon>Oceanospirillales</taxon>
        <taxon>Oceanospirillaceae</taxon>
        <taxon>Nitrincola</taxon>
    </lineage>
</organism>
<sequence>MTKGRPPTHSREKLLEKGIELFHQHGYHGTGLTTILQACQVSKGSFYNFFNSKEEYAVEVIEFYQALEIDRWNQEFALLEGNHFVKIRKALDHMVEELDSCRENVGCLIANLSGEIGNASPALRQAISRATSRVLGLMAEDFMICQQEGSVRTDLKPEVLAQLVWDCWQGALLRMKVEDSRAPLRQTLALLWEHILPSAAPRESDRDFNKEQLA</sequence>
<dbReference type="Proteomes" id="UP000027318">
    <property type="component" value="Unassembled WGS sequence"/>
</dbReference>
<evidence type="ECO:0000256" key="1">
    <source>
        <dbReference type="ARBA" id="ARBA00023015"/>
    </source>
</evidence>
<evidence type="ECO:0000256" key="2">
    <source>
        <dbReference type="ARBA" id="ARBA00023125"/>
    </source>
</evidence>
<reference evidence="6 7" key="1">
    <citation type="journal article" date="2005" name="Int. J. Syst. Evol. Microbiol.">
        <title>Nitrincola lacisaponensis gen. nov., sp. nov., a novel alkaliphilic bacterium isolated from an alkaline, saline lake.</title>
        <authorList>
            <person name="Dimitriu P.A."/>
            <person name="Shukla S.K."/>
            <person name="Conradt J."/>
            <person name="Marquez M.C."/>
            <person name="Ventosa A."/>
            <person name="Maglia A."/>
            <person name="Peyton B.M."/>
            <person name="Pinkart H.C."/>
            <person name="Mormile M.R."/>
        </authorList>
    </citation>
    <scope>NUCLEOTIDE SEQUENCE [LARGE SCALE GENOMIC DNA]</scope>
    <source>
        <strain evidence="6 7">4CA</strain>
    </source>
</reference>
<keyword evidence="7" id="KW-1185">Reference proteome</keyword>
<dbReference type="PROSITE" id="PS50977">
    <property type="entry name" value="HTH_TETR_2"/>
    <property type="match status" value="1"/>
</dbReference>
<dbReference type="PRINTS" id="PR00455">
    <property type="entry name" value="HTHTETR"/>
</dbReference>
<dbReference type="Gene3D" id="1.10.357.10">
    <property type="entry name" value="Tetracycline Repressor, domain 2"/>
    <property type="match status" value="1"/>
</dbReference>
<accession>A0A063XYS4</accession>
<evidence type="ECO:0000313" key="6">
    <source>
        <dbReference type="EMBL" id="KDE39288.1"/>
    </source>
</evidence>
<dbReference type="SUPFAM" id="SSF46689">
    <property type="entry name" value="Homeodomain-like"/>
    <property type="match status" value="1"/>
</dbReference>
<proteinExistence type="predicted"/>
<evidence type="ECO:0000256" key="3">
    <source>
        <dbReference type="ARBA" id="ARBA00023163"/>
    </source>
</evidence>
<keyword evidence="1" id="KW-0805">Transcription regulation</keyword>
<dbReference type="SUPFAM" id="SSF48498">
    <property type="entry name" value="Tetracyclin repressor-like, C-terminal domain"/>
    <property type="match status" value="1"/>
</dbReference>
<dbReference type="STRING" id="267850.ADINL_2417"/>
<dbReference type="RefSeq" id="WP_036548219.1">
    <property type="nucleotide sequence ID" value="NZ_JMSZ01000032.1"/>
</dbReference>
<dbReference type="OrthoDB" id="4541465at2"/>
<dbReference type="InterPro" id="IPR011075">
    <property type="entry name" value="TetR_C"/>
</dbReference>
<evidence type="ECO:0000259" key="5">
    <source>
        <dbReference type="PROSITE" id="PS50977"/>
    </source>
</evidence>
<evidence type="ECO:0000256" key="4">
    <source>
        <dbReference type="PROSITE-ProRule" id="PRU00335"/>
    </source>
</evidence>
<dbReference type="EMBL" id="JMSZ01000032">
    <property type="protein sequence ID" value="KDE39288.1"/>
    <property type="molecule type" value="Genomic_DNA"/>
</dbReference>
<dbReference type="InterPro" id="IPR009057">
    <property type="entry name" value="Homeodomain-like_sf"/>
</dbReference>
<dbReference type="InterPro" id="IPR001647">
    <property type="entry name" value="HTH_TetR"/>
</dbReference>
<feature type="domain" description="HTH tetR-type" evidence="5">
    <location>
        <begin position="8"/>
        <end position="68"/>
    </location>
</feature>